<name>A0A1V0GVJ6_9RHOB</name>
<gene>
    <name evidence="1" type="ORF">A6J80_17470</name>
</gene>
<dbReference type="SUPFAM" id="SSF55729">
    <property type="entry name" value="Acyl-CoA N-acyltransferases (Nat)"/>
    <property type="match status" value="1"/>
</dbReference>
<dbReference type="KEGG" id="pye:A6J80_17470"/>
<accession>A0A1V0GVJ6</accession>
<dbReference type="Proteomes" id="UP000191257">
    <property type="component" value="Chromosome"/>
</dbReference>
<evidence type="ECO:0000313" key="2">
    <source>
        <dbReference type="Proteomes" id="UP000191257"/>
    </source>
</evidence>
<keyword evidence="2" id="KW-1185">Reference proteome</keyword>
<dbReference type="InterPro" id="IPR016181">
    <property type="entry name" value="Acyl_CoA_acyltransferase"/>
</dbReference>
<protein>
    <recommendedName>
        <fullName evidence="3">GNAT family N-acetyltransferase</fullName>
    </recommendedName>
</protein>
<organism evidence="1 2">
    <name type="scientific">Paracoccus yeei</name>
    <dbReference type="NCBI Taxonomy" id="147645"/>
    <lineage>
        <taxon>Bacteria</taxon>
        <taxon>Pseudomonadati</taxon>
        <taxon>Pseudomonadota</taxon>
        <taxon>Alphaproteobacteria</taxon>
        <taxon>Rhodobacterales</taxon>
        <taxon>Paracoccaceae</taxon>
        <taxon>Paracoccus</taxon>
    </lineage>
</organism>
<dbReference type="STRING" id="147645.A6J80_17470"/>
<dbReference type="EMBL" id="CP020442">
    <property type="protein sequence ID" value="ARC37903.1"/>
    <property type="molecule type" value="Genomic_DNA"/>
</dbReference>
<evidence type="ECO:0000313" key="1">
    <source>
        <dbReference type="EMBL" id="ARC37903.1"/>
    </source>
</evidence>
<sequence>MRPAVLADIPGIVDMIEDLRAAVAGPIPVDRSWTSRTLAHLMADPKGAVWVSGGGFIAGLLQPTIISPALVAKELGWFARDGSGQRLLWQFEGWARENGAALIQLSTGPEGLDLTRLGYRRAELAWVK</sequence>
<dbReference type="Gene3D" id="3.40.630.30">
    <property type="match status" value="1"/>
</dbReference>
<dbReference type="RefSeq" id="WP_080622364.1">
    <property type="nucleotide sequence ID" value="NZ_CAWMZI010000001.1"/>
</dbReference>
<evidence type="ECO:0008006" key="3">
    <source>
        <dbReference type="Google" id="ProtNLM"/>
    </source>
</evidence>
<dbReference type="AlphaFoldDB" id="A0A1V0GVJ6"/>
<proteinExistence type="predicted"/>
<reference evidence="1" key="1">
    <citation type="submission" date="2017-12" db="EMBL/GenBank/DDBJ databases">
        <title>FDA dAtabase for Regulatory Grade micrObial Sequences (FDA-ARGOS): Supporting development and validation of Infectious Disease Dx tests.</title>
        <authorList>
            <person name="Campos J."/>
            <person name="Goldberg B."/>
            <person name="Tallon L."/>
            <person name="Sadzewicz L."/>
            <person name="Sengamalay N."/>
            <person name="Ott S."/>
            <person name="Godinez A."/>
            <person name="Nagaraj S."/>
            <person name="Vyas G."/>
            <person name="Aluvathingal J."/>
            <person name="Nadendla S."/>
            <person name="Geyer C."/>
            <person name="Nandy P."/>
            <person name="Hobson J."/>
            <person name="Sichtig H."/>
        </authorList>
    </citation>
    <scope>NUCLEOTIDE SEQUENCE</scope>
    <source>
        <strain evidence="1">FDAARGOS_252</strain>
    </source>
</reference>